<evidence type="ECO:0000256" key="1">
    <source>
        <dbReference type="ARBA" id="ARBA00004167"/>
    </source>
</evidence>
<keyword evidence="3" id="KW-1133">Transmembrane helix</keyword>
<comment type="subcellular location">
    <subcellularLocation>
        <location evidence="1">Membrane</location>
        <topology evidence="1">Single-pass membrane protein</topology>
    </subcellularLocation>
</comment>
<feature type="compositionally biased region" description="Low complexity" evidence="5">
    <location>
        <begin position="176"/>
        <end position="193"/>
    </location>
</feature>
<protein>
    <submittedName>
        <fullName evidence="8">TonB family protein</fullName>
    </submittedName>
</protein>
<evidence type="ECO:0000313" key="9">
    <source>
        <dbReference type="Proteomes" id="UP001239680"/>
    </source>
</evidence>
<name>A0ABU0W251_9RHOB</name>
<dbReference type="NCBIfam" id="TIGR01352">
    <property type="entry name" value="tonB_Cterm"/>
    <property type="match status" value="1"/>
</dbReference>
<feature type="compositionally biased region" description="Basic and acidic residues" evidence="5">
    <location>
        <begin position="122"/>
        <end position="148"/>
    </location>
</feature>
<keyword evidence="4" id="KW-0472">Membrane</keyword>
<evidence type="ECO:0000256" key="6">
    <source>
        <dbReference type="SAM" id="SignalP"/>
    </source>
</evidence>
<feature type="domain" description="TonB C-terminal" evidence="7">
    <location>
        <begin position="194"/>
        <end position="279"/>
    </location>
</feature>
<feature type="region of interest" description="Disordered" evidence="5">
    <location>
        <begin position="68"/>
        <end position="198"/>
    </location>
</feature>
<evidence type="ECO:0000256" key="2">
    <source>
        <dbReference type="ARBA" id="ARBA00022692"/>
    </source>
</evidence>
<feature type="chain" id="PRO_5046787184" evidence="6">
    <location>
        <begin position="30"/>
        <end position="279"/>
    </location>
</feature>
<dbReference type="Proteomes" id="UP001239680">
    <property type="component" value="Unassembled WGS sequence"/>
</dbReference>
<feature type="signal peptide" evidence="6">
    <location>
        <begin position="1"/>
        <end position="29"/>
    </location>
</feature>
<evidence type="ECO:0000313" key="8">
    <source>
        <dbReference type="EMBL" id="MDQ2067973.1"/>
    </source>
</evidence>
<feature type="compositionally biased region" description="Basic and acidic residues" evidence="5">
    <location>
        <begin position="155"/>
        <end position="174"/>
    </location>
</feature>
<dbReference type="InterPro" id="IPR037682">
    <property type="entry name" value="TonB_C"/>
</dbReference>
<organism evidence="8 9">
    <name type="scientific">Pseudogemmobacter lacusdianii</name>
    <dbReference type="NCBI Taxonomy" id="3069608"/>
    <lineage>
        <taxon>Bacteria</taxon>
        <taxon>Pseudomonadati</taxon>
        <taxon>Pseudomonadota</taxon>
        <taxon>Alphaproteobacteria</taxon>
        <taxon>Rhodobacterales</taxon>
        <taxon>Paracoccaceae</taxon>
        <taxon>Pseudogemmobacter</taxon>
    </lineage>
</organism>
<evidence type="ECO:0000256" key="4">
    <source>
        <dbReference type="ARBA" id="ARBA00023136"/>
    </source>
</evidence>
<keyword evidence="6" id="KW-0732">Signal</keyword>
<evidence type="ECO:0000256" key="3">
    <source>
        <dbReference type="ARBA" id="ARBA00022989"/>
    </source>
</evidence>
<dbReference type="InterPro" id="IPR006260">
    <property type="entry name" value="TonB/TolA_C"/>
</dbReference>
<keyword evidence="2" id="KW-0812">Transmembrane</keyword>
<evidence type="ECO:0000256" key="5">
    <source>
        <dbReference type="SAM" id="MobiDB-lite"/>
    </source>
</evidence>
<comment type="caution">
    <text evidence="8">The sequence shown here is derived from an EMBL/GenBank/DDBJ whole genome shotgun (WGS) entry which is preliminary data.</text>
</comment>
<dbReference type="PROSITE" id="PS52015">
    <property type="entry name" value="TONB_CTD"/>
    <property type="match status" value="1"/>
</dbReference>
<accession>A0ABU0W251</accession>
<sequence length="279" mass="28955">MSAAPSRFIGWLLAGASSAALLSGAAALAMVQQSRVTDAPMMLDLSMLPSSAPTVAAVAEEAPEVMDEVNQQAALPDEAPPPEIAEELPPEKPFHTPLSLPKIETPAVADLALPPPPEEPVEPEKVEEKPVEPVKKAEKRPEPKPEPKPKKKAEKPREVAEAPKKAEKTEKDSVQADAKAAATGAKAGKAQGGSNVSPKAYQTSVFKKIQKKTRRIKGRGTALVGLTIAANGGLASVQILQSSGDSKLDGAALDAVRKSGPFGPTPSGATVSYSFQIGS</sequence>
<evidence type="ECO:0000259" key="7">
    <source>
        <dbReference type="PROSITE" id="PS52015"/>
    </source>
</evidence>
<dbReference type="SUPFAM" id="SSF74653">
    <property type="entry name" value="TolA/TonB C-terminal domain"/>
    <property type="match status" value="1"/>
</dbReference>
<reference evidence="8 9" key="1">
    <citation type="submission" date="2023-08" db="EMBL/GenBank/DDBJ databases">
        <title>Characterization of two Paracoccaceae strains isolated from Phycosphere and proposal of Xinfangfangia lacusdiani sp. nov.</title>
        <authorList>
            <person name="Deng Y."/>
            <person name="Zhang Y.Q."/>
        </authorList>
    </citation>
    <scope>NUCLEOTIDE SEQUENCE [LARGE SCALE GENOMIC DNA]</scope>
    <source>
        <strain evidence="8 9">CPCC 101601</strain>
    </source>
</reference>
<dbReference type="RefSeq" id="WP_306681685.1">
    <property type="nucleotide sequence ID" value="NZ_JAVDBT010000019.1"/>
</dbReference>
<dbReference type="EMBL" id="JAVDBT010000019">
    <property type="protein sequence ID" value="MDQ2067973.1"/>
    <property type="molecule type" value="Genomic_DNA"/>
</dbReference>
<proteinExistence type="predicted"/>
<gene>
    <name evidence="8" type="ORF">Q9295_16485</name>
</gene>
<dbReference type="Gene3D" id="3.30.1150.10">
    <property type="match status" value="1"/>
</dbReference>
<keyword evidence="9" id="KW-1185">Reference proteome</keyword>
<dbReference type="Pfam" id="PF13103">
    <property type="entry name" value="TonB_2"/>
    <property type="match status" value="1"/>
</dbReference>